<dbReference type="Proteomes" id="UP000502823">
    <property type="component" value="Unassembled WGS sequence"/>
</dbReference>
<reference evidence="3" key="1">
    <citation type="submission" date="2020-01" db="EMBL/GenBank/DDBJ databases">
        <title>Draft genome sequence of the Termite Coptotermes fromosanus.</title>
        <authorList>
            <person name="Itakura S."/>
            <person name="Yosikawa Y."/>
            <person name="Umezawa K."/>
        </authorList>
    </citation>
    <scope>NUCLEOTIDE SEQUENCE [LARGE SCALE GENOMIC DNA]</scope>
</reference>
<feature type="transmembrane region" description="Helical" evidence="1">
    <location>
        <begin position="254"/>
        <end position="273"/>
    </location>
</feature>
<name>A0A6L2Q571_COPFO</name>
<feature type="transmembrane region" description="Helical" evidence="1">
    <location>
        <begin position="75"/>
        <end position="96"/>
    </location>
</feature>
<feature type="transmembrane region" description="Helical" evidence="1">
    <location>
        <begin position="108"/>
        <end position="131"/>
    </location>
</feature>
<accession>A0A6L2Q571</accession>
<evidence type="ECO:0008006" key="4">
    <source>
        <dbReference type="Google" id="ProtNLM"/>
    </source>
</evidence>
<proteinExistence type="predicted"/>
<dbReference type="InterPro" id="IPR050327">
    <property type="entry name" value="Proton-linked_MCT"/>
</dbReference>
<gene>
    <name evidence="2" type="ORF">Cfor_10992</name>
</gene>
<feature type="transmembrane region" description="Helical" evidence="1">
    <location>
        <begin position="6"/>
        <end position="25"/>
    </location>
</feature>
<organism evidence="2 3">
    <name type="scientific">Coptotermes formosanus</name>
    <name type="common">Formosan subterranean termite</name>
    <dbReference type="NCBI Taxonomy" id="36987"/>
    <lineage>
        <taxon>Eukaryota</taxon>
        <taxon>Metazoa</taxon>
        <taxon>Ecdysozoa</taxon>
        <taxon>Arthropoda</taxon>
        <taxon>Hexapoda</taxon>
        <taxon>Insecta</taxon>
        <taxon>Pterygota</taxon>
        <taxon>Neoptera</taxon>
        <taxon>Polyneoptera</taxon>
        <taxon>Dictyoptera</taxon>
        <taxon>Blattodea</taxon>
        <taxon>Blattoidea</taxon>
        <taxon>Termitoidae</taxon>
        <taxon>Rhinotermitidae</taxon>
        <taxon>Coptotermes</taxon>
    </lineage>
</organism>
<sequence length="372" mass="40984">KLGWRLGLQAVTGVLALGFFLGVLYRSASLYHPQRRAILHLKNQRNKVKEKSSVAATHKTPFFDLSPLRIRAVQMLLLASSTAALGLYTPVFYLALQGYKEGLEDSALVLMQTFLGFATALGCVGFGLVVVRPSEQCLISRQYLCQAAMVGVGVSLLALSAVQGYHGYVLFVWLYGVCLGGFLYSLKMFTMERVKSRYFTRTWGFVQGAEALPVLVGVPITESLVQHSLQYEQSARSTANQSPTGYINQSHPKAGYYFSFLSTMLAAALLFLVSCPKRPRTPSDMAPCSCASVSPVRPPLPKSMSFATTLDLPLGCISEEALPDSLILDYNFRPLRPSKSVPEGLATRHEWPHYRRPAVRQVTVIEQMTTSV</sequence>
<keyword evidence="1" id="KW-0812">Transmembrane</keyword>
<evidence type="ECO:0000256" key="1">
    <source>
        <dbReference type="SAM" id="Phobius"/>
    </source>
</evidence>
<dbReference type="OrthoDB" id="6499973at2759"/>
<dbReference type="AlphaFoldDB" id="A0A6L2Q571"/>
<evidence type="ECO:0000313" key="2">
    <source>
        <dbReference type="EMBL" id="GFG37955.1"/>
    </source>
</evidence>
<feature type="transmembrane region" description="Helical" evidence="1">
    <location>
        <begin position="168"/>
        <end position="186"/>
    </location>
</feature>
<feature type="transmembrane region" description="Helical" evidence="1">
    <location>
        <begin position="143"/>
        <end position="162"/>
    </location>
</feature>
<comment type="caution">
    <text evidence="2">The sequence shown here is derived from an EMBL/GenBank/DDBJ whole genome shotgun (WGS) entry which is preliminary data.</text>
</comment>
<dbReference type="SUPFAM" id="SSF103473">
    <property type="entry name" value="MFS general substrate transporter"/>
    <property type="match status" value="1"/>
</dbReference>
<feature type="transmembrane region" description="Helical" evidence="1">
    <location>
        <begin position="198"/>
        <end position="220"/>
    </location>
</feature>
<protein>
    <recommendedName>
        <fullName evidence="4">Monocarboxylate transporter</fullName>
    </recommendedName>
</protein>
<keyword evidence="3" id="KW-1185">Reference proteome</keyword>
<dbReference type="InterPro" id="IPR036259">
    <property type="entry name" value="MFS_trans_sf"/>
</dbReference>
<feature type="non-terminal residue" evidence="2">
    <location>
        <position position="1"/>
    </location>
</feature>
<dbReference type="PANTHER" id="PTHR11360">
    <property type="entry name" value="MONOCARBOXYLATE TRANSPORTER"/>
    <property type="match status" value="1"/>
</dbReference>
<dbReference type="EMBL" id="BLKM01000732">
    <property type="protein sequence ID" value="GFG37955.1"/>
    <property type="molecule type" value="Genomic_DNA"/>
</dbReference>
<dbReference type="PANTHER" id="PTHR11360:SF93">
    <property type="entry name" value="MONOCARBOXYLATE TRANSPORTER 7-LIKE PROTEIN"/>
    <property type="match status" value="1"/>
</dbReference>
<dbReference type="Gene3D" id="1.20.1250.20">
    <property type="entry name" value="MFS general substrate transporter like domains"/>
    <property type="match status" value="1"/>
</dbReference>
<dbReference type="InParanoid" id="A0A6L2Q571"/>
<keyword evidence="1" id="KW-0472">Membrane</keyword>
<keyword evidence="1" id="KW-1133">Transmembrane helix</keyword>
<evidence type="ECO:0000313" key="3">
    <source>
        <dbReference type="Proteomes" id="UP000502823"/>
    </source>
</evidence>